<dbReference type="InterPro" id="IPR050228">
    <property type="entry name" value="Carboxylesterase_BioH"/>
</dbReference>
<reference evidence="2 3" key="1">
    <citation type="submission" date="2018-03" db="EMBL/GenBank/DDBJ databases">
        <title>Genomic Encyclopedia of Archaeal and Bacterial Type Strains, Phase II (KMG-II): from individual species to whole genera.</title>
        <authorList>
            <person name="Goeker M."/>
        </authorList>
    </citation>
    <scope>NUCLEOTIDE SEQUENCE [LARGE SCALE GENOMIC DNA]</scope>
    <source>
        <strain evidence="2 3">DSM 29318</strain>
    </source>
</reference>
<dbReference type="Pfam" id="PF12697">
    <property type="entry name" value="Abhydrolase_6"/>
    <property type="match status" value="1"/>
</dbReference>
<keyword evidence="3" id="KW-1185">Reference proteome</keyword>
<sequence length="244" mass="26334">MRIVPAACAPPAPLVLLPGMMCDARLFAPQIAELGRDRHLHLAPITGSDRIAPLAEAVLEAAPPRFALAGLSMGGIVAMEVVRRAPERVERLCLMDTNPLPETPEIAASREPQIARVRAGRLVEVMRDEMKPNYLAPGPGRGGVLDAVMEMAVAMGPLVFERQSRALQTRPDQQAALSGYRGPSLVLCGRHDVLCPLRRHELMAALLADAELSVIEDAGHLPTLETPRAVNEALQRWLARAPQG</sequence>
<evidence type="ECO:0000259" key="1">
    <source>
        <dbReference type="Pfam" id="PF12697"/>
    </source>
</evidence>
<dbReference type="PANTHER" id="PTHR43194:SF5">
    <property type="entry name" value="PIMELOYL-[ACYL-CARRIER PROTEIN] METHYL ESTER ESTERASE"/>
    <property type="match status" value="1"/>
</dbReference>
<dbReference type="RefSeq" id="WP_106159147.1">
    <property type="nucleotide sequence ID" value="NZ_PVTT01000001.1"/>
</dbReference>
<dbReference type="Gene3D" id="3.40.50.1820">
    <property type="entry name" value="alpha/beta hydrolase"/>
    <property type="match status" value="1"/>
</dbReference>
<protein>
    <submittedName>
        <fullName evidence="2">Pimeloyl-ACP methyl ester carboxylesterase</fullName>
    </submittedName>
</protein>
<feature type="domain" description="AB hydrolase-1" evidence="1">
    <location>
        <begin position="16"/>
        <end position="233"/>
    </location>
</feature>
<evidence type="ECO:0000313" key="2">
    <source>
        <dbReference type="EMBL" id="PRY94670.1"/>
    </source>
</evidence>
<evidence type="ECO:0000313" key="3">
    <source>
        <dbReference type="Proteomes" id="UP000238801"/>
    </source>
</evidence>
<name>A0A2T0X6U0_9RHOB</name>
<dbReference type="InterPro" id="IPR000073">
    <property type="entry name" value="AB_hydrolase_1"/>
</dbReference>
<proteinExistence type="predicted"/>
<accession>A0A2T0X6U0</accession>
<dbReference type="AlphaFoldDB" id="A0A2T0X6U0"/>
<organism evidence="2 3">
    <name type="scientific">Hasllibacter halocynthiae</name>
    <dbReference type="NCBI Taxonomy" id="595589"/>
    <lineage>
        <taxon>Bacteria</taxon>
        <taxon>Pseudomonadati</taxon>
        <taxon>Pseudomonadota</taxon>
        <taxon>Alphaproteobacteria</taxon>
        <taxon>Rhodobacterales</taxon>
        <taxon>Roseobacteraceae</taxon>
        <taxon>Hasllibacter</taxon>
    </lineage>
</organism>
<dbReference type="Proteomes" id="UP000238801">
    <property type="component" value="Unassembled WGS sequence"/>
</dbReference>
<dbReference type="PRINTS" id="PR00111">
    <property type="entry name" value="ABHYDROLASE"/>
</dbReference>
<gene>
    <name evidence="2" type="ORF">BCF33_0264</name>
</gene>
<dbReference type="EMBL" id="PVTT01000001">
    <property type="protein sequence ID" value="PRY94670.1"/>
    <property type="molecule type" value="Genomic_DNA"/>
</dbReference>
<comment type="caution">
    <text evidence="2">The sequence shown here is derived from an EMBL/GenBank/DDBJ whole genome shotgun (WGS) entry which is preliminary data.</text>
</comment>
<dbReference type="InterPro" id="IPR029058">
    <property type="entry name" value="AB_hydrolase_fold"/>
</dbReference>
<dbReference type="SUPFAM" id="SSF53474">
    <property type="entry name" value="alpha/beta-Hydrolases"/>
    <property type="match status" value="1"/>
</dbReference>
<dbReference type="OrthoDB" id="5491135at2"/>
<dbReference type="PANTHER" id="PTHR43194">
    <property type="entry name" value="HYDROLASE ALPHA/BETA FOLD FAMILY"/>
    <property type="match status" value="1"/>
</dbReference>